<dbReference type="EMBL" id="JABMCB010000074">
    <property type="protein sequence ID" value="NUU73799.1"/>
    <property type="molecule type" value="Genomic_DNA"/>
</dbReference>
<sequence length="177" mass="19871">MLYIPDTDTSQDNELMFALAAASDAIEGHCNRKFGKRSYTERRSGTNSKHLALRNFPIHEITEITGPHGPILGYTELEDGILFRQEGWPKGEYNLVTSYIGGYDLPSDDPTANPPTLPNTLEMACLMLAKMMHTGQWGKISERIDGEYTATFQTAEREKDLPPAIQALCDRHVWRLG</sequence>
<name>A0A7Y6BRQ7_9BACL</name>
<comment type="caution">
    <text evidence="1">The sequence shown here is derived from an EMBL/GenBank/DDBJ whole genome shotgun (WGS) entry which is preliminary data.</text>
</comment>
<evidence type="ECO:0000313" key="1">
    <source>
        <dbReference type="EMBL" id="NUU73799.1"/>
    </source>
</evidence>
<proteinExistence type="predicted"/>
<dbReference type="RefSeq" id="WP_175393847.1">
    <property type="nucleotide sequence ID" value="NZ_JABMCB010000074.1"/>
</dbReference>
<accession>A0A7Y6BRQ7</accession>
<reference evidence="1 2" key="1">
    <citation type="submission" date="2020-05" db="EMBL/GenBank/DDBJ databases">
        <title>Genome Sequencing of Type Strains.</title>
        <authorList>
            <person name="Lemaire J.F."/>
            <person name="Inderbitzin P."/>
            <person name="Gregorio O.A."/>
            <person name="Collins S.B."/>
            <person name="Wespe N."/>
            <person name="Knight-Connoni V."/>
        </authorList>
    </citation>
    <scope>NUCLEOTIDE SEQUENCE [LARGE SCALE GENOMIC DNA]</scope>
    <source>
        <strain evidence="1 2">LMG 21957</strain>
    </source>
</reference>
<dbReference type="Proteomes" id="UP000526125">
    <property type="component" value="Unassembled WGS sequence"/>
</dbReference>
<keyword evidence="2" id="KW-1185">Reference proteome</keyword>
<gene>
    <name evidence="1" type="ORF">HP552_00590</name>
</gene>
<evidence type="ECO:0000313" key="2">
    <source>
        <dbReference type="Proteomes" id="UP000526125"/>
    </source>
</evidence>
<protein>
    <submittedName>
        <fullName evidence="1">Phage gp6-like head-tail connector protein</fullName>
    </submittedName>
</protein>
<dbReference type="AlphaFoldDB" id="A0A7Y6BRQ7"/>
<organism evidence="1 2">
    <name type="scientific">Paenibacillus xylanilyticus</name>
    <dbReference type="NCBI Taxonomy" id="248903"/>
    <lineage>
        <taxon>Bacteria</taxon>
        <taxon>Bacillati</taxon>
        <taxon>Bacillota</taxon>
        <taxon>Bacilli</taxon>
        <taxon>Bacillales</taxon>
        <taxon>Paenibacillaceae</taxon>
        <taxon>Paenibacillus</taxon>
    </lineage>
</organism>